<dbReference type="Proteomes" id="UP000260025">
    <property type="component" value="Unassembled WGS sequence"/>
</dbReference>
<keyword evidence="1" id="KW-1133">Transmembrane helix</keyword>
<feature type="transmembrane region" description="Helical" evidence="1">
    <location>
        <begin position="73"/>
        <end position="93"/>
    </location>
</feature>
<keyword evidence="1" id="KW-0812">Transmembrane</keyword>
<keyword evidence="1" id="KW-0472">Membrane</keyword>
<gene>
    <name evidence="2" type="ORF">DXA38_11405</name>
</gene>
<comment type="caution">
    <text evidence="2">The sequence shown here is derived from an EMBL/GenBank/DDBJ whole genome shotgun (WGS) entry which is preliminary data.</text>
</comment>
<dbReference type="OrthoDB" id="1766482at2"/>
<reference evidence="2 3" key="1">
    <citation type="submission" date="2018-08" db="EMBL/GenBank/DDBJ databases">
        <title>A genome reference for cultivated species of the human gut microbiota.</title>
        <authorList>
            <person name="Zou Y."/>
            <person name="Xue W."/>
            <person name="Luo G."/>
        </authorList>
    </citation>
    <scope>NUCLEOTIDE SEQUENCE [LARGE SCALE GENOMIC DNA]</scope>
    <source>
        <strain evidence="2 3">OF01-2LB</strain>
    </source>
</reference>
<dbReference type="RefSeq" id="WP_117443281.1">
    <property type="nucleotide sequence ID" value="NZ_JAJFEN010000020.1"/>
</dbReference>
<sequence>MQNKSRIYKRISEKIVFFVPIIIILVGIITIFIVFPELYGDEIWFNMIFPDVQKLMKGIFTFNNEIINTSEIFIIRIFCYIWLGCFILSLFFVGRKFHRKIELNYSKEILTKKECYLLIQETNDILKQIKKIRNSKELDAIIYEMKCLSEKIYSESEFSYENDAVFSCEHLIVQNLNELSDLVLDLEPNVCSETISTLNILILKINSLLDYRTELKKK</sequence>
<protein>
    <submittedName>
        <fullName evidence="2">Uncharacterized protein</fullName>
    </submittedName>
</protein>
<dbReference type="EMBL" id="QVEV01000015">
    <property type="protein sequence ID" value="RGC15163.1"/>
    <property type="molecule type" value="Genomic_DNA"/>
</dbReference>
<name>A0A3E2VWS9_CLOIN</name>
<proteinExistence type="predicted"/>
<organism evidence="2 3">
    <name type="scientific">Clostridium innocuum</name>
    <dbReference type="NCBI Taxonomy" id="1522"/>
    <lineage>
        <taxon>Bacteria</taxon>
        <taxon>Bacillati</taxon>
        <taxon>Bacillota</taxon>
        <taxon>Clostridia</taxon>
        <taxon>Eubacteriales</taxon>
        <taxon>Clostridiaceae</taxon>
        <taxon>Clostridium</taxon>
    </lineage>
</organism>
<feature type="transmembrane region" description="Helical" evidence="1">
    <location>
        <begin position="15"/>
        <end position="35"/>
    </location>
</feature>
<dbReference type="AlphaFoldDB" id="A0A3E2VWS9"/>
<evidence type="ECO:0000256" key="1">
    <source>
        <dbReference type="SAM" id="Phobius"/>
    </source>
</evidence>
<accession>A0A3E2VWS9</accession>
<evidence type="ECO:0000313" key="3">
    <source>
        <dbReference type="Proteomes" id="UP000260025"/>
    </source>
</evidence>
<evidence type="ECO:0000313" key="2">
    <source>
        <dbReference type="EMBL" id="RGC15163.1"/>
    </source>
</evidence>